<feature type="compositionally biased region" description="Basic and acidic residues" evidence="1">
    <location>
        <begin position="125"/>
        <end position="143"/>
    </location>
</feature>
<dbReference type="EMBL" id="ML975296">
    <property type="protein sequence ID" value="KAF1834851.1"/>
    <property type="molecule type" value="Genomic_DNA"/>
</dbReference>
<sequence>MKPEALSALATSTMRPEALDAAATPVQEQGSEPSGTNSPVPKQVCTPFGERTDGTETAGKFVEEVVHGVKTAVDGALTWAEKKVDGMGLDQEQERTGPYTSPSTCMPSDLDAIASGILPAMPTVKQHEGDGEKKEIEKAAEKEGNDEERDSEAEPKK</sequence>
<organism evidence="2 3">
    <name type="scientific">Decorospora gaudefroyi</name>
    <dbReference type="NCBI Taxonomy" id="184978"/>
    <lineage>
        <taxon>Eukaryota</taxon>
        <taxon>Fungi</taxon>
        <taxon>Dikarya</taxon>
        <taxon>Ascomycota</taxon>
        <taxon>Pezizomycotina</taxon>
        <taxon>Dothideomycetes</taxon>
        <taxon>Pleosporomycetidae</taxon>
        <taxon>Pleosporales</taxon>
        <taxon>Pleosporineae</taxon>
        <taxon>Pleosporaceae</taxon>
        <taxon>Decorospora</taxon>
    </lineage>
</organism>
<gene>
    <name evidence="2" type="ORF">BDW02DRAFT_497354</name>
</gene>
<proteinExistence type="predicted"/>
<evidence type="ECO:0000313" key="2">
    <source>
        <dbReference type="EMBL" id="KAF1834851.1"/>
    </source>
</evidence>
<protein>
    <submittedName>
        <fullName evidence="2">Uncharacterized protein</fullName>
    </submittedName>
</protein>
<dbReference type="OrthoDB" id="3797550at2759"/>
<feature type="region of interest" description="Disordered" evidence="1">
    <location>
        <begin position="85"/>
        <end position="105"/>
    </location>
</feature>
<feature type="region of interest" description="Disordered" evidence="1">
    <location>
        <begin position="120"/>
        <end position="157"/>
    </location>
</feature>
<dbReference type="Proteomes" id="UP000800040">
    <property type="component" value="Unassembled WGS sequence"/>
</dbReference>
<reference evidence="2" key="1">
    <citation type="submission" date="2020-01" db="EMBL/GenBank/DDBJ databases">
        <authorList>
            <consortium name="DOE Joint Genome Institute"/>
            <person name="Haridas S."/>
            <person name="Albert R."/>
            <person name="Binder M."/>
            <person name="Bloem J."/>
            <person name="Labutti K."/>
            <person name="Salamov A."/>
            <person name="Andreopoulos B."/>
            <person name="Baker S.E."/>
            <person name="Barry K."/>
            <person name="Bills G."/>
            <person name="Bluhm B.H."/>
            <person name="Cannon C."/>
            <person name="Castanera R."/>
            <person name="Culley D.E."/>
            <person name="Daum C."/>
            <person name="Ezra D."/>
            <person name="Gonzalez J.B."/>
            <person name="Henrissat B."/>
            <person name="Kuo A."/>
            <person name="Liang C."/>
            <person name="Lipzen A."/>
            <person name="Lutzoni F."/>
            <person name="Magnuson J."/>
            <person name="Mondo S."/>
            <person name="Nolan M."/>
            <person name="Ohm R."/>
            <person name="Pangilinan J."/>
            <person name="Park H.-J."/>
            <person name="Ramirez L."/>
            <person name="Alfaro M."/>
            <person name="Sun H."/>
            <person name="Tritt A."/>
            <person name="Yoshinaga Y."/>
            <person name="Zwiers L.-H."/>
            <person name="Turgeon B.G."/>
            <person name="Goodwin S.B."/>
            <person name="Spatafora J.W."/>
            <person name="Crous P.W."/>
            <person name="Grigoriev I.V."/>
        </authorList>
    </citation>
    <scope>NUCLEOTIDE SEQUENCE</scope>
    <source>
        <strain evidence="2">P77</strain>
    </source>
</reference>
<evidence type="ECO:0000256" key="1">
    <source>
        <dbReference type="SAM" id="MobiDB-lite"/>
    </source>
</evidence>
<name>A0A6A5KGB1_9PLEO</name>
<feature type="compositionally biased region" description="Polar residues" evidence="1">
    <location>
        <begin position="26"/>
        <end position="40"/>
    </location>
</feature>
<dbReference type="AlphaFoldDB" id="A0A6A5KGB1"/>
<feature type="region of interest" description="Disordered" evidence="1">
    <location>
        <begin position="1"/>
        <end position="59"/>
    </location>
</feature>
<evidence type="ECO:0000313" key="3">
    <source>
        <dbReference type="Proteomes" id="UP000800040"/>
    </source>
</evidence>
<keyword evidence="3" id="KW-1185">Reference proteome</keyword>
<accession>A0A6A5KGB1</accession>